<dbReference type="SUPFAM" id="SSF53474">
    <property type="entry name" value="alpha/beta-Hydrolases"/>
    <property type="match status" value="1"/>
</dbReference>
<keyword evidence="2" id="KW-0378">Hydrolase</keyword>
<dbReference type="InterPro" id="IPR000073">
    <property type="entry name" value="AB_hydrolase_1"/>
</dbReference>
<dbReference type="Gene3D" id="3.40.50.1820">
    <property type="entry name" value="alpha/beta hydrolase"/>
    <property type="match status" value="1"/>
</dbReference>
<dbReference type="OrthoDB" id="9779853at2"/>
<accession>A0A378I4Y6</accession>
<evidence type="ECO:0000313" key="3">
    <source>
        <dbReference type="Proteomes" id="UP000254968"/>
    </source>
</evidence>
<dbReference type="Proteomes" id="UP000254968">
    <property type="component" value="Unassembled WGS sequence"/>
</dbReference>
<reference evidence="2 3" key="1">
    <citation type="submission" date="2018-06" db="EMBL/GenBank/DDBJ databases">
        <authorList>
            <consortium name="Pathogen Informatics"/>
            <person name="Doyle S."/>
        </authorList>
    </citation>
    <scope>NUCLEOTIDE SEQUENCE [LARGE SCALE GENOMIC DNA]</scope>
    <source>
        <strain evidence="2 3">NCTC13315</strain>
    </source>
</reference>
<dbReference type="EMBL" id="UGNV01000001">
    <property type="protein sequence ID" value="STX27564.1"/>
    <property type="molecule type" value="Genomic_DNA"/>
</dbReference>
<evidence type="ECO:0000313" key="2">
    <source>
        <dbReference type="EMBL" id="STX27564.1"/>
    </source>
</evidence>
<dbReference type="Pfam" id="PF00561">
    <property type="entry name" value="Abhydrolase_1"/>
    <property type="match status" value="1"/>
</dbReference>
<dbReference type="PANTHER" id="PTHR43798">
    <property type="entry name" value="MONOACYLGLYCEROL LIPASE"/>
    <property type="match status" value="1"/>
</dbReference>
<dbReference type="RefSeq" id="WP_115301367.1">
    <property type="nucleotide sequence ID" value="NZ_CAAAHO010000003.1"/>
</dbReference>
<dbReference type="AlphaFoldDB" id="A0A378I4Y6"/>
<dbReference type="InterPro" id="IPR050266">
    <property type="entry name" value="AB_hydrolase_sf"/>
</dbReference>
<protein>
    <submittedName>
        <fullName evidence="2">Alpha/beta fold family hydrolase</fullName>
    </submittedName>
</protein>
<name>A0A378I4Y6_9GAMM</name>
<organism evidence="2 3">
    <name type="scientific">Legionella beliardensis</name>
    <dbReference type="NCBI Taxonomy" id="91822"/>
    <lineage>
        <taxon>Bacteria</taxon>
        <taxon>Pseudomonadati</taxon>
        <taxon>Pseudomonadota</taxon>
        <taxon>Gammaproteobacteria</taxon>
        <taxon>Legionellales</taxon>
        <taxon>Legionellaceae</taxon>
        <taxon>Legionella</taxon>
    </lineage>
</organism>
<gene>
    <name evidence="2" type="ORF">NCTC13315_00070</name>
</gene>
<evidence type="ECO:0000259" key="1">
    <source>
        <dbReference type="Pfam" id="PF00561"/>
    </source>
</evidence>
<dbReference type="InterPro" id="IPR029058">
    <property type="entry name" value="AB_hydrolase_fold"/>
</dbReference>
<dbReference type="GO" id="GO:0016787">
    <property type="term" value="F:hydrolase activity"/>
    <property type="evidence" value="ECO:0007669"/>
    <property type="project" value="UniProtKB-KW"/>
</dbReference>
<keyword evidence="3" id="KW-1185">Reference proteome</keyword>
<proteinExistence type="predicted"/>
<feature type="domain" description="AB hydrolase-1" evidence="1">
    <location>
        <begin position="58"/>
        <end position="309"/>
    </location>
</feature>
<dbReference type="PANTHER" id="PTHR43798:SF33">
    <property type="entry name" value="HYDROLASE, PUTATIVE (AFU_ORTHOLOGUE AFUA_2G14860)-RELATED"/>
    <property type="match status" value="1"/>
</dbReference>
<dbReference type="GO" id="GO:0016020">
    <property type="term" value="C:membrane"/>
    <property type="evidence" value="ECO:0007669"/>
    <property type="project" value="TreeGrafter"/>
</dbReference>
<sequence length="328" mass="36234">MAAVNLPLKEFIEQEEREIDKLVAGSQLIQTQLGPIEINYRDSNKVPISNIQAKSRAPTLLMIHGGMGGQDQAVMLFEPFFGLGCNLLAISRPGYGNTPLLENKTAEQQADLIAALLDVLALDAVVVIGLSAAGPSLYQLAIRHPSRVKALIAINCISMKYQLRKSAPIISQIVFSEPFTWVLNNLLKLAPKTATSLLLRTNSLLNKEQIQAEAAQITATTDKFKYIIRLCRSILNYDNSRKTGVENDIEQGHYLNPLHLEQIICPALIIHATADAVVLFYDSVYSAAKIPHAEHLWIEGGSHFSFWLNNNAPAIQQRAKEFLLACLK</sequence>